<dbReference type="Pfam" id="PF01513">
    <property type="entry name" value="NAD_kinase"/>
    <property type="match status" value="1"/>
</dbReference>
<comment type="similarity">
    <text evidence="6">Belongs to the NAD kinase family.</text>
</comment>
<keyword evidence="6" id="KW-0547">Nucleotide-binding</keyword>
<feature type="binding site" evidence="6">
    <location>
        <position position="183"/>
    </location>
    <ligand>
        <name>NAD(+)</name>
        <dbReference type="ChEBI" id="CHEBI:57540"/>
    </ligand>
</feature>
<dbReference type="EC" id="2.7.1.23" evidence="6"/>
<dbReference type="InterPro" id="IPR016064">
    <property type="entry name" value="NAD/diacylglycerol_kinase_sf"/>
</dbReference>
<keyword evidence="2 6" id="KW-0418">Kinase</keyword>
<keyword evidence="6" id="KW-0963">Cytoplasm</keyword>
<dbReference type="GO" id="GO:0046872">
    <property type="term" value="F:metal ion binding"/>
    <property type="evidence" value="ECO:0007669"/>
    <property type="project" value="UniProtKB-UniRule"/>
</dbReference>
<dbReference type="SUPFAM" id="SSF111331">
    <property type="entry name" value="NAD kinase/diacylglycerol kinase-like"/>
    <property type="match status" value="1"/>
</dbReference>
<name>A0A6L5GR49_9FIRM</name>
<organism evidence="7 8">
    <name type="scientific">Candidatus Pseudoramibacter fermentans</name>
    <dbReference type="NCBI Taxonomy" id="2594427"/>
    <lineage>
        <taxon>Bacteria</taxon>
        <taxon>Bacillati</taxon>
        <taxon>Bacillota</taxon>
        <taxon>Clostridia</taxon>
        <taxon>Eubacteriales</taxon>
        <taxon>Eubacteriaceae</taxon>
        <taxon>Pseudoramibacter</taxon>
    </lineage>
</organism>
<dbReference type="InterPro" id="IPR002504">
    <property type="entry name" value="NADK"/>
</dbReference>
<evidence type="ECO:0000313" key="7">
    <source>
        <dbReference type="EMBL" id="MQM72396.1"/>
    </source>
</evidence>
<evidence type="ECO:0000256" key="4">
    <source>
        <dbReference type="ARBA" id="ARBA00023027"/>
    </source>
</evidence>
<dbReference type="GO" id="GO:0003951">
    <property type="term" value="F:NAD+ kinase activity"/>
    <property type="evidence" value="ECO:0007669"/>
    <property type="project" value="UniProtKB-UniRule"/>
</dbReference>
<comment type="caution">
    <text evidence="6">Lacks conserved residue(s) required for the propagation of feature annotation.</text>
</comment>
<comment type="cofactor">
    <cofactor evidence="6">
        <name>a divalent metal cation</name>
        <dbReference type="ChEBI" id="CHEBI:60240"/>
    </cofactor>
</comment>
<dbReference type="InterPro" id="IPR017437">
    <property type="entry name" value="ATP-NAD_kinase_PpnK-typ_C"/>
</dbReference>
<dbReference type="GO" id="GO:0019674">
    <property type="term" value="P:NAD+ metabolic process"/>
    <property type="evidence" value="ECO:0007669"/>
    <property type="project" value="InterPro"/>
</dbReference>
<comment type="caution">
    <text evidence="7">The sequence shown here is derived from an EMBL/GenBank/DDBJ whole genome shotgun (WGS) entry which is preliminary data.</text>
</comment>
<gene>
    <name evidence="6" type="primary">nadK</name>
    <name evidence="7" type="ORF">FRC53_02995</name>
</gene>
<feature type="binding site" evidence="6">
    <location>
        <begin position="80"/>
        <end position="81"/>
    </location>
    <ligand>
        <name>NAD(+)</name>
        <dbReference type="ChEBI" id="CHEBI:57540"/>
    </ligand>
</feature>
<comment type="subcellular location">
    <subcellularLocation>
        <location evidence="6">Cytoplasm</location>
    </subcellularLocation>
</comment>
<keyword evidence="4 6" id="KW-0520">NAD</keyword>
<dbReference type="HAMAP" id="MF_00361">
    <property type="entry name" value="NAD_kinase"/>
    <property type="match status" value="1"/>
</dbReference>
<evidence type="ECO:0000256" key="1">
    <source>
        <dbReference type="ARBA" id="ARBA00022679"/>
    </source>
</evidence>
<dbReference type="PANTHER" id="PTHR20275">
    <property type="entry name" value="NAD KINASE"/>
    <property type="match status" value="1"/>
</dbReference>
<comment type="catalytic activity">
    <reaction evidence="5 6">
        <text>NAD(+) + ATP = ADP + NADP(+) + H(+)</text>
        <dbReference type="Rhea" id="RHEA:18629"/>
        <dbReference type="ChEBI" id="CHEBI:15378"/>
        <dbReference type="ChEBI" id="CHEBI:30616"/>
        <dbReference type="ChEBI" id="CHEBI:57540"/>
        <dbReference type="ChEBI" id="CHEBI:58349"/>
        <dbReference type="ChEBI" id="CHEBI:456216"/>
        <dbReference type="EC" id="2.7.1.23"/>
    </reaction>
</comment>
<dbReference type="GO" id="GO:0005737">
    <property type="term" value="C:cytoplasm"/>
    <property type="evidence" value="ECO:0007669"/>
    <property type="project" value="UniProtKB-SubCell"/>
</dbReference>
<dbReference type="Pfam" id="PF20143">
    <property type="entry name" value="NAD_kinase_C"/>
    <property type="match status" value="1"/>
</dbReference>
<comment type="function">
    <text evidence="6">Involved in the regulation of the intracellular balance of NAD and NADP, and is a key enzyme in the biosynthesis of NADP. Catalyzes specifically the phosphorylation on 2'-hydroxyl of the adenosine moiety of NAD to yield NADP.</text>
</comment>
<proteinExistence type="inferred from homology"/>
<sequence>MTQNQNTPKPMRTIGIYINTDKQNAYETAFRCVKYLLKQGITPMMLHNQYAEIGGIAGVKACFKDQFFSAPDCIVVLGGDGTLLGIARQASAYETPICGINLGKLGFLTNGDAGSYEEILQLLIDGDYTLDKRSMIVSTVKKLNGEYESQVALNDLVVKAIGIRMIKLTVKVDGALLDEYSGDGVILATPTGSTAYSLAAGGPVVDPRADVLLLNPICPHRLHDKSYILPGSAAVDISLPGSVGEVIVSADGQVQMSLSFGEHLHIEKAPYMTNLVLFQNRNFYEQLRKKFADH</sequence>
<dbReference type="PANTHER" id="PTHR20275:SF0">
    <property type="entry name" value="NAD KINASE"/>
    <property type="match status" value="1"/>
</dbReference>
<evidence type="ECO:0000256" key="5">
    <source>
        <dbReference type="ARBA" id="ARBA00047925"/>
    </source>
</evidence>
<protein>
    <recommendedName>
        <fullName evidence="6">NAD kinase</fullName>
        <ecNumber evidence="6">2.7.1.23</ecNumber>
    </recommendedName>
    <alternativeName>
        <fullName evidence="6">ATP-dependent NAD kinase</fullName>
    </alternativeName>
</protein>
<feature type="binding site" evidence="6">
    <location>
        <begin position="154"/>
        <end position="155"/>
    </location>
    <ligand>
        <name>NAD(+)</name>
        <dbReference type="ChEBI" id="CHEBI:57540"/>
    </ligand>
</feature>
<dbReference type="EMBL" id="VOGB01000004">
    <property type="protein sequence ID" value="MQM72396.1"/>
    <property type="molecule type" value="Genomic_DNA"/>
</dbReference>
<evidence type="ECO:0000256" key="3">
    <source>
        <dbReference type="ARBA" id="ARBA00022857"/>
    </source>
</evidence>
<dbReference type="AlphaFoldDB" id="A0A6L5GR49"/>
<dbReference type="Proteomes" id="UP000473648">
    <property type="component" value="Unassembled WGS sequence"/>
</dbReference>
<keyword evidence="1 6" id="KW-0808">Transferase</keyword>
<dbReference type="Gene3D" id="3.40.50.10330">
    <property type="entry name" value="Probable inorganic polyphosphate/atp-NAD kinase, domain 1"/>
    <property type="match status" value="1"/>
</dbReference>
<feature type="active site" description="Proton acceptor" evidence="6">
    <location>
        <position position="80"/>
    </location>
</feature>
<evidence type="ECO:0000256" key="6">
    <source>
        <dbReference type="HAMAP-Rule" id="MF_00361"/>
    </source>
</evidence>
<keyword evidence="6" id="KW-0067">ATP-binding</keyword>
<keyword evidence="8" id="KW-1185">Reference proteome</keyword>
<dbReference type="Gene3D" id="2.60.200.30">
    <property type="entry name" value="Probable inorganic polyphosphate/atp-NAD kinase, domain 2"/>
    <property type="match status" value="1"/>
</dbReference>
<evidence type="ECO:0000313" key="8">
    <source>
        <dbReference type="Proteomes" id="UP000473648"/>
    </source>
</evidence>
<keyword evidence="3 6" id="KW-0521">NADP</keyword>
<dbReference type="GO" id="GO:0051287">
    <property type="term" value="F:NAD binding"/>
    <property type="evidence" value="ECO:0007669"/>
    <property type="project" value="UniProtKB-ARBA"/>
</dbReference>
<dbReference type="GO" id="GO:0005524">
    <property type="term" value="F:ATP binding"/>
    <property type="evidence" value="ECO:0007669"/>
    <property type="project" value="UniProtKB-KW"/>
</dbReference>
<feature type="binding site" evidence="6">
    <location>
        <position position="253"/>
    </location>
    <ligand>
        <name>NAD(+)</name>
        <dbReference type="ChEBI" id="CHEBI:57540"/>
    </ligand>
</feature>
<reference evidence="7" key="1">
    <citation type="journal article" date="2020" name="Appl. Environ. Microbiol.">
        <title>Medium-Chain Fatty Acid Synthesis by 'Candidatus Weimeria bifida' gen. nov., sp. nov., and 'Candidatus Pseudoramibacter fermentans' sp. nov.</title>
        <authorList>
            <person name="Scarborough M.J."/>
            <person name="Myers K.S."/>
            <person name="Donohue T.J."/>
            <person name="Noguera D.R."/>
        </authorList>
    </citation>
    <scope>NUCLEOTIDE SEQUENCE</scope>
    <source>
        <strain evidence="7">EUB1.1</strain>
    </source>
</reference>
<evidence type="ECO:0000256" key="2">
    <source>
        <dbReference type="ARBA" id="ARBA00022777"/>
    </source>
</evidence>
<dbReference type="GO" id="GO:0006741">
    <property type="term" value="P:NADP+ biosynthetic process"/>
    <property type="evidence" value="ECO:0007669"/>
    <property type="project" value="UniProtKB-UniRule"/>
</dbReference>
<accession>A0A6L5GR49</accession>
<dbReference type="InterPro" id="IPR017438">
    <property type="entry name" value="ATP-NAD_kinase_N"/>
</dbReference>